<dbReference type="InterPro" id="IPR005119">
    <property type="entry name" value="LysR_subst-bd"/>
</dbReference>
<dbReference type="InterPro" id="IPR000847">
    <property type="entry name" value="LysR_HTH_N"/>
</dbReference>
<dbReference type="Proteomes" id="UP000074119">
    <property type="component" value="Chromosome"/>
</dbReference>
<evidence type="ECO:0000259" key="5">
    <source>
        <dbReference type="PROSITE" id="PS50931"/>
    </source>
</evidence>
<dbReference type="SUPFAM" id="SSF53850">
    <property type="entry name" value="Periplasmic binding protein-like II"/>
    <property type="match status" value="1"/>
</dbReference>
<dbReference type="PANTHER" id="PTHR30126">
    <property type="entry name" value="HTH-TYPE TRANSCRIPTIONAL REGULATOR"/>
    <property type="match status" value="1"/>
</dbReference>
<gene>
    <name evidence="6" type="ORF">AZF00_00075</name>
</gene>
<keyword evidence="3" id="KW-0238">DNA-binding</keyword>
<protein>
    <submittedName>
        <fullName evidence="6">LysR family transcriptional regulator</fullName>
    </submittedName>
</protein>
<dbReference type="GO" id="GO:0003700">
    <property type="term" value="F:DNA-binding transcription factor activity"/>
    <property type="evidence" value="ECO:0007669"/>
    <property type="project" value="InterPro"/>
</dbReference>
<dbReference type="Gene3D" id="3.40.190.290">
    <property type="match status" value="1"/>
</dbReference>
<dbReference type="InterPro" id="IPR036388">
    <property type="entry name" value="WH-like_DNA-bd_sf"/>
</dbReference>
<comment type="similarity">
    <text evidence="1">Belongs to the LysR transcriptional regulatory family.</text>
</comment>
<dbReference type="InterPro" id="IPR036390">
    <property type="entry name" value="WH_DNA-bd_sf"/>
</dbReference>
<evidence type="ECO:0000313" key="7">
    <source>
        <dbReference type="Proteomes" id="UP000074119"/>
    </source>
</evidence>
<evidence type="ECO:0000256" key="1">
    <source>
        <dbReference type="ARBA" id="ARBA00009437"/>
    </source>
</evidence>
<evidence type="ECO:0000313" key="6">
    <source>
        <dbReference type="EMBL" id="AMO66791.1"/>
    </source>
</evidence>
<sequence length="298" mass="33041">MSGPRTSLEQWHCFLAVVDEGSYARAAEVLHKSQSAVTYTIQKMEEQLGVRVFEIRGRKAELTEAGQMLYRRGRSLIDEALRLEKSAKSVAAGWEPQLRIVCDTLFPSSIMLDCLADLSAHCPDTRIECIESVLSGAEEALLERRCDVAITGIVPPGFLGDHLLRVKFLAVAQRDHPLHQLGRDLDYRDLRPFRQIVVRDSGVRRQRDSGWLDAVQRLTVSRMETSISAVARGVGFAWLPAVAMREELASGLIKPLPMIEGGERHADLFLILPNRDLAGAAALRCEAFIKAAVANLVC</sequence>
<dbReference type="Pfam" id="PF03466">
    <property type="entry name" value="LysR_substrate"/>
    <property type="match status" value="1"/>
</dbReference>
<dbReference type="SUPFAM" id="SSF46785">
    <property type="entry name" value="Winged helix' DNA-binding domain"/>
    <property type="match status" value="1"/>
</dbReference>
<feature type="domain" description="HTH lysR-type" evidence="5">
    <location>
        <begin position="6"/>
        <end position="63"/>
    </location>
</feature>
<proteinExistence type="inferred from homology"/>
<dbReference type="PROSITE" id="PS50931">
    <property type="entry name" value="HTH_LYSR"/>
    <property type="match status" value="1"/>
</dbReference>
<evidence type="ECO:0000256" key="4">
    <source>
        <dbReference type="ARBA" id="ARBA00023163"/>
    </source>
</evidence>
<dbReference type="PANTHER" id="PTHR30126:SF88">
    <property type="entry name" value="TRANSCRIPTIONAL REGULATOR-RELATED"/>
    <property type="match status" value="1"/>
</dbReference>
<name>A0A127M0N7_9GAMM</name>
<dbReference type="GO" id="GO:0000976">
    <property type="term" value="F:transcription cis-regulatory region binding"/>
    <property type="evidence" value="ECO:0007669"/>
    <property type="project" value="TreeGrafter"/>
</dbReference>
<evidence type="ECO:0000256" key="3">
    <source>
        <dbReference type="ARBA" id="ARBA00023125"/>
    </source>
</evidence>
<dbReference type="STRING" id="1470434.AZF00_00075"/>
<evidence type="ECO:0000256" key="2">
    <source>
        <dbReference type="ARBA" id="ARBA00023015"/>
    </source>
</evidence>
<dbReference type="EMBL" id="CP014544">
    <property type="protein sequence ID" value="AMO66791.1"/>
    <property type="molecule type" value="Genomic_DNA"/>
</dbReference>
<accession>A0A127M0N7</accession>
<dbReference type="AlphaFoldDB" id="A0A127M0N7"/>
<organism evidence="6 7">
    <name type="scientific">Zhongshania aliphaticivorans</name>
    <dbReference type="NCBI Taxonomy" id="1470434"/>
    <lineage>
        <taxon>Bacteria</taxon>
        <taxon>Pseudomonadati</taxon>
        <taxon>Pseudomonadota</taxon>
        <taxon>Gammaproteobacteria</taxon>
        <taxon>Cellvibrionales</taxon>
        <taxon>Spongiibacteraceae</taxon>
        <taxon>Zhongshania</taxon>
    </lineage>
</organism>
<reference evidence="6 7" key="1">
    <citation type="submission" date="2015-12" db="EMBL/GenBank/DDBJ databases">
        <authorList>
            <person name="Shamseldin A."/>
            <person name="Moawad H."/>
            <person name="Abd El-Rahim W.M."/>
            <person name="Sadowsky M.J."/>
        </authorList>
    </citation>
    <scope>NUCLEOTIDE SEQUENCE [LARGE SCALE GENOMIC DNA]</scope>
    <source>
        <strain evidence="6 7">SM2</strain>
    </source>
</reference>
<keyword evidence="2" id="KW-0805">Transcription regulation</keyword>
<dbReference type="Gene3D" id="1.10.10.10">
    <property type="entry name" value="Winged helix-like DNA-binding domain superfamily/Winged helix DNA-binding domain"/>
    <property type="match status" value="1"/>
</dbReference>
<keyword evidence="4" id="KW-0804">Transcription</keyword>
<dbReference type="Pfam" id="PF00126">
    <property type="entry name" value="HTH_1"/>
    <property type="match status" value="1"/>
</dbReference>
<dbReference type="RefSeq" id="WP_008253164.1">
    <property type="nucleotide sequence ID" value="NZ_CP014544.1"/>
</dbReference>
<dbReference type="KEGG" id="zal:AZF00_00075"/>